<accession>A0ABR7JQ63</accession>
<keyword evidence="3" id="KW-1185">Reference proteome</keyword>
<comment type="caution">
    <text evidence="2">The sequence shown here is derived from an EMBL/GenBank/DDBJ whole genome shotgun (WGS) entry which is preliminary data.</text>
</comment>
<dbReference type="InterPro" id="IPR017439">
    <property type="entry name" value="Amidohydrolase"/>
</dbReference>
<dbReference type="InterPro" id="IPR011650">
    <property type="entry name" value="Peptidase_M20_dimer"/>
</dbReference>
<dbReference type="RefSeq" id="WP_153972208.1">
    <property type="nucleotide sequence ID" value="NZ_JACRWE010000004.1"/>
</dbReference>
<name>A0ABR7JQ63_9FIRM</name>
<protein>
    <submittedName>
        <fullName evidence="2">Amidohydrolase</fullName>
    </submittedName>
</protein>
<dbReference type="EMBL" id="JACRWE010000004">
    <property type="protein sequence ID" value="MBC5997062.1"/>
    <property type="molecule type" value="Genomic_DNA"/>
</dbReference>
<dbReference type="InterPro" id="IPR002933">
    <property type="entry name" value="Peptidase_M20"/>
</dbReference>
<dbReference type="Pfam" id="PF07687">
    <property type="entry name" value="M20_dimer"/>
    <property type="match status" value="1"/>
</dbReference>
<feature type="domain" description="Peptidase M20 dimerisation" evidence="1">
    <location>
        <begin position="171"/>
        <end position="262"/>
    </location>
</feature>
<gene>
    <name evidence="2" type="ORF">H8923_09835</name>
</gene>
<dbReference type="SUPFAM" id="SSF55031">
    <property type="entry name" value="Bacterial exopeptidase dimerisation domain"/>
    <property type="match status" value="1"/>
</dbReference>
<dbReference type="Proteomes" id="UP000609849">
    <property type="component" value="Unassembled WGS sequence"/>
</dbReference>
<evidence type="ECO:0000313" key="3">
    <source>
        <dbReference type="Proteomes" id="UP000609849"/>
    </source>
</evidence>
<dbReference type="NCBIfam" id="TIGR01891">
    <property type="entry name" value="amidohydrolases"/>
    <property type="match status" value="1"/>
</dbReference>
<organism evidence="2 3">
    <name type="scientific">Romboutsia faecis</name>
    <dbReference type="NCBI Taxonomy" id="2764597"/>
    <lineage>
        <taxon>Bacteria</taxon>
        <taxon>Bacillati</taxon>
        <taxon>Bacillota</taxon>
        <taxon>Clostridia</taxon>
        <taxon>Peptostreptococcales</taxon>
        <taxon>Peptostreptococcaceae</taxon>
        <taxon>Romboutsia</taxon>
    </lineage>
</organism>
<dbReference type="SUPFAM" id="SSF53187">
    <property type="entry name" value="Zn-dependent exopeptidases"/>
    <property type="match status" value="1"/>
</dbReference>
<dbReference type="PANTHER" id="PTHR11014:SF98">
    <property type="entry name" value="N-ACETYLDIAMINOPIMELATE DEACETYLASE"/>
    <property type="match status" value="1"/>
</dbReference>
<dbReference type="Pfam" id="PF01546">
    <property type="entry name" value="Peptidase_M20"/>
    <property type="match status" value="1"/>
</dbReference>
<dbReference type="InterPro" id="IPR036264">
    <property type="entry name" value="Bact_exopeptidase_dim_dom"/>
</dbReference>
<sequence length="372" mass="42315">MRDIEYLFDQLKNHRCELHNIGEVGRKEYKTSQYIRDYLDKLGIEYKVYLETGTVGVIKGHNPKKTIAFRSDIDALSTDKGVEHLCGHDGHMSILLGLIEYLNDTKDSLNDNIVFIFQPAEEAPGGAEELVKLGVLKDYDVDEIYGLHIYPEIPEGYVGVRDGYFLAQAGEVDIDVVAKSAHGAMPQNGIDAIVIASNIINSLQTIVSRNISPIDNAVVTIGKMTSGTVRNIIAENARLEGTIRTFNPKTYELMKKRIKEIILGYEQVYDCKINLEIRDFYPSVNNDKRLYDEFLNIVESDKIIRLDPLMVSEDFSYYQKEVPGLFFMLGSRNEEKGYINGLHNAKFNFDENIFLNALDIYIKLLKYKNSID</sequence>
<dbReference type="PANTHER" id="PTHR11014">
    <property type="entry name" value="PEPTIDASE M20 FAMILY MEMBER"/>
    <property type="match status" value="1"/>
</dbReference>
<evidence type="ECO:0000313" key="2">
    <source>
        <dbReference type="EMBL" id="MBC5997062.1"/>
    </source>
</evidence>
<proteinExistence type="predicted"/>
<dbReference type="Gene3D" id="3.40.630.10">
    <property type="entry name" value="Zn peptidases"/>
    <property type="match status" value="1"/>
</dbReference>
<dbReference type="Gene3D" id="3.30.70.360">
    <property type="match status" value="1"/>
</dbReference>
<evidence type="ECO:0000259" key="1">
    <source>
        <dbReference type="Pfam" id="PF07687"/>
    </source>
</evidence>
<dbReference type="PIRSF" id="PIRSF005962">
    <property type="entry name" value="Pept_M20D_amidohydro"/>
    <property type="match status" value="1"/>
</dbReference>
<reference evidence="2 3" key="1">
    <citation type="submission" date="2020-08" db="EMBL/GenBank/DDBJ databases">
        <authorList>
            <person name="Liu C."/>
            <person name="Sun Q."/>
        </authorList>
    </citation>
    <scope>NUCLEOTIDE SEQUENCE [LARGE SCALE GENOMIC DNA]</scope>
    <source>
        <strain evidence="2 3">NSJ-18</strain>
    </source>
</reference>